<feature type="non-terminal residue" evidence="2">
    <location>
        <position position="270"/>
    </location>
</feature>
<feature type="domain" description="Transposase IS200-like" evidence="1">
    <location>
        <begin position="9"/>
        <end position="123"/>
    </location>
</feature>
<dbReference type="GO" id="GO:0004803">
    <property type="term" value="F:transposase activity"/>
    <property type="evidence" value="ECO:0007669"/>
    <property type="project" value="InterPro"/>
</dbReference>
<evidence type="ECO:0000313" key="2">
    <source>
        <dbReference type="EMBL" id="GAG05552.1"/>
    </source>
</evidence>
<reference evidence="2" key="1">
    <citation type="journal article" date="2014" name="Front. Microbiol.">
        <title>High frequency of phylogenetically diverse reductive dehalogenase-homologous genes in deep subseafloor sedimentary metagenomes.</title>
        <authorList>
            <person name="Kawai M."/>
            <person name="Futagami T."/>
            <person name="Toyoda A."/>
            <person name="Takaki Y."/>
            <person name="Nishi S."/>
            <person name="Hori S."/>
            <person name="Arai W."/>
            <person name="Tsubouchi T."/>
            <person name="Morono Y."/>
            <person name="Uchiyama I."/>
            <person name="Ito T."/>
            <person name="Fujiyama A."/>
            <person name="Inagaki F."/>
            <person name="Takami H."/>
        </authorList>
    </citation>
    <scope>NUCLEOTIDE SEQUENCE</scope>
    <source>
        <strain evidence="2">Expedition CK06-06</strain>
    </source>
</reference>
<protein>
    <recommendedName>
        <fullName evidence="1">Transposase IS200-like domain-containing protein</fullName>
    </recommendedName>
</protein>
<dbReference type="Gene3D" id="3.30.70.1290">
    <property type="entry name" value="Transposase IS200-like"/>
    <property type="match status" value="1"/>
</dbReference>
<dbReference type="GO" id="GO:0006313">
    <property type="term" value="P:DNA transposition"/>
    <property type="evidence" value="ECO:0007669"/>
    <property type="project" value="InterPro"/>
</dbReference>
<dbReference type="EMBL" id="BARS01020289">
    <property type="protein sequence ID" value="GAG05552.1"/>
    <property type="molecule type" value="Genomic_DNA"/>
</dbReference>
<dbReference type="PANTHER" id="PTHR34322:SF2">
    <property type="entry name" value="TRANSPOSASE IS200-LIKE DOMAIN-CONTAINING PROTEIN"/>
    <property type="match status" value="1"/>
</dbReference>
<dbReference type="PANTHER" id="PTHR34322">
    <property type="entry name" value="TRANSPOSASE, Y1_TNP DOMAIN-CONTAINING"/>
    <property type="match status" value="1"/>
</dbReference>
<comment type="caution">
    <text evidence="2">The sequence shown here is derived from an EMBL/GenBank/DDBJ whole genome shotgun (WGS) entry which is preliminary data.</text>
</comment>
<dbReference type="SUPFAM" id="SSF143422">
    <property type="entry name" value="Transposase IS200-like"/>
    <property type="match status" value="1"/>
</dbReference>
<proteinExistence type="predicted"/>
<gene>
    <name evidence="2" type="ORF">S01H1_32739</name>
</gene>
<sequence>MPRQARLDMPGTLHHVIIRGIEKKPIVDDVKDKKEFVFRMGDLSTEEKTTIYAWTLMTNHAHILLRSGPYGLSKFMRRFLTAYAIYYNHRHKRHGHLFQNRYKSIICEEDAYFQELVRYIHLNPIRANMVPNMPKLDGYPWCGHAVIMGRRKHNWQDRGYVLRWFGKKEKEAKNNYRRYVQEGISLGGRPELVGGGLIRSFGGWSNVISMRRHGDRDLSDERILGNGDFVEQMIKEADDRVKRQLPENNQQKMIVKIIQEICDKREVNIR</sequence>
<dbReference type="SMART" id="SM01321">
    <property type="entry name" value="Y1_Tnp"/>
    <property type="match status" value="1"/>
</dbReference>
<dbReference type="Pfam" id="PF01797">
    <property type="entry name" value="Y1_Tnp"/>
    <property type="match status" value="1"/>
</dbReference>
<organism evidence="2">
    <name type="scientific">marine sediment metagenome</name>
    <dbReference type="NCBI Taxonomy" id="412755"/>
    <lineage>
        <taxon>unclassified sequences</taxon>
        <taxon>metagenomes</taxon>
        <taxon>ecological metagenomes</taxon>
    </lineage>
</organism>
<dbReference type="InterPro" id="IPR036515">
    <property type="entry name" value="Transposase_17_sf"/>
</dbReference>
<accession>X0V2C1</accession>
<name>X0V2C1_9ZZZZ</name>
<evidence type="ECO:0000259" key="1">
    <source>
        <dbReference type="SMART" id="SM01321"/>
    </source>
</evidence>
<dbReference type="GO" id="GO:0003677">
    <property type="term" value="F:DNA binding"/>
    <property type="evidence" value="ECO:0007669"/>
    <property type="project" value="InterPro"/>
</dbReference>
<dbReference type="InterPro" id="IPR002686">
    <property type="entry name" value="Transposase_17"/>
</dbReference>
<dbReference type="AlphaFoldDB" id="X0V2C1"/>